<keyword evidence="1" id="KW-0812">Transmembrane</keyword>
<gene>
    <name evidence="2" type="ORF">PPERSA_09790</name>
</gene>
<dbReference type="EMBL" id="LDAU01000105">
    <property type="protein sequence ID" value="KRX05650.1"/>
    <property type="molecule type" value="Genomic_DNA"/>
</dbReference>
<dbReference type="Proteomes" id="UP000054937">
    <property type="component" value="Unassembled WGS sequence"/>
</dbReference>
<accession>A0A0V0QTR7</accession>
<keyword evidence="1" id="KW-0472">Membrane</keyword>
<keyword evidence="3" id="KW-1185">Reference proteome</keyword>
<sequence>MKSVLRFVLAILTCCCWWPYYNFLHGTVATCKICLEVFEGAKNVLMKVLFIIFMIFCGYWIINCILCIMGIIHVFGKPCDKFQSNGDIQKAYHDIVYEDGCSTIGSIKGALQKVF</sequence>
<dbReference type="OrthoDB" id="282168at2759"/>
<dbReference type="OMA" id="VCTCCCW"/>
<evidence type="ECO:0000313" key="2">
    <source>
        <dbReference type="EMBL" id="KRX05650.1"/>
    </source>
</evidence>
<evidence type="ECO:0000256" key="1">
    <source>
        <dbReference type="SAM" id="Phobius"/>
    </source>
</evidence>
<keyword evidence="1" id="KW-1133">Transmembrane helix</keyword>
<proteinExistence type="predicted"/>
<feature type="transmembrane region" description="Helical" evidence="1">
    <location>
        <begin position="46"/>
        <end position="75"/>
    </location>
</feature>
<protein>
    <submittedName>
        <fullName evidence="2">Uncharacterized protein</fullName>
    </submittedName>
</protein>
<dbReference type="AlphaFoldDB" id="A0A0V0QTR7"/>
<organism evidence="2 3">
    <name type="scientific">Pseudocohnilembus persalinus</name>
    <name type="common">Ciliate</name>
    <dbReference type="NCBI Taxonomy" id="266149"/>
    <lineage>
        <taxon>Eukaryota</taxon>
        <taxon>Sar</taxon>
        <taxon>Alveolata</taxon>
        <taxon>Ciliophora</taxon>
        <taxon>Intramacronucleata</taxon>
        <taxon>Oligohymenophorea</taxon>
        <taxon>Scuticociliatia</taxon>
        <taxon>Philasterida</taxon>
        <taxon>Pseudocohnilembidae</taxon>
        <taxon>Pseudocohnilembus</taxon>
    </lineage>
</organism>
<comment type="caution">
    <text evidence="2">The sequence shown here is derived from an EMBL/GenBank/DDBJ whole genome shotgun (WGS) entry which is preliminary data.</text>
</comment>
<reference evidence="2 3" key="1">
    <citation type="journal article" date="2015" name="Sci. Rep.">
        <title>Genome of the facultative scuticociliatosis pathogen Pseudocohnilembus persalinus provides insight into its virulence through horizontal gene transfer.</title>
        <authorList>
            <person name="Xiong J."/>
            <person name="Wang G."/>
            <person name="Cheng J."/>
            <person name="Tian M."/>
            <person name="Pan X."/>
            <person name="Warren A."/>
            <person name="Jiang C."/>
            <person name="Yuan D."/>
            <person name="Miao W."/>
        </authorList>
    </citation>
    <scope>NUCLEOTIDE SEQUENCE [LARGE SCALE GENOMIC DNA]</scope>
    <source>
        <strain evidence="2">36N120E</strain>
    </source>
</reference>
<name>A0A0V0QTR7_PSEPJ</name>
<evidence type="ECO:0000313" key="3">
    <source>
        <dbReference type="Proteomes" id="UP000054937"/>
    </source>
</evidence>
<dbReference type="InParanoid" id="A0A0V0QTR7"/>